<dbReference type="InterPro" id="IPR000805">
    <property type="entry name" value="Glyco_hydro_26"/>
</dbReference>
<dbReference type="CDD" id="cd14256">
    <property type="entry name" value="Dockerin_I"/>
    <property type="match status" value="1"/>
</dbReference>
<sequence length="851" mass="92751">MEIRFMKKNLKRALTTAVAGVMSVNCLALSSVLQAGAAATKYEFESGKLTGDAEVKTDDGNASGGSYVFLKTGGDEISLTVPSEKTGMYTVKVSYSAPYGDKIQNLYVNGVDQGQCSFASTAEGVWKELDLGTVKLTAGDNTIAIKGSWGWTNFDYLTVEEATLPDITASDTTCSDPAATKEADSLMKYLSSVYGKHIISGQQEIYKYGPHDFEYEFKYINDTTGKYPAIRGFDYLNCNPLYGSEDGTTDRIIQWVNNNPYSENQGIATSSWHITVPKDFSSYNIGDKVDWANATYVPKETDFEPSKILEEGTKEREYYMLCLKGLAAELQKLQDANVPLIFRPLHEAEGGGGETGSWFWWGKEGSAVYKELWILTYETLTEQYGLHNLIWEWNSYAYDTSANWYPGDEYVDIVAYDKYNCTDWSTGSAVLTHNDSAISSTFYSIMQKYNCKKMVAMAENDSIPTLNNLVSEKAGWLYFCPWYDGGSESTNFLTNELFNKKDDLKEMYTSDYCITLDELPTDLYGNGQQGTGTKPSHTTQPTTTTTVPEGKGEAAKIVADSGNYNISFKQSIGNSVDLTFDLSDDVSKANGCIGISANVDGVDYWLNYKWDLDSTDEVTAKLDKPYNITYNNGKDEVTDADMIKKISDEAIKQKNAQVQIWWVANGAGDTLESSNVKLTGAYLPKSSSTSTESSGTTTTVSSEETTTEATTVSDTETTTVTEATTVSDAETTVADTETTVVTTESDTDVSSDTTAVSTDETTTTAASTTASNSGEVPVIGASLYGDVNLDGKVDITDAVLLNKKAAGQVDLNAQATANADCMFNGEINGDDATTLLQFLVQLISSLPVNPQ</sequence>
<proteinExistence type="inferred from homology"/>
<evidence type="ECO:0000256" key="5">
    <source>
        <dbReference type="SAM" id="MobiDB-lite"/>
    </source>
</evidence>
<evidence type="ECO:0000256" key="4">
    <source>
        <dbReference type="PROSITE-ProRule" id="PRU01100"/>
    </source>
</evidence>
<dbReference type="InterPro" id="IPR002105">
    <property type="entry name" value="Dockerin_1_rpt"/>
</dbReference>
<feature type="active site" description="Nucleophile" evidence="4">
    <location>
        <position position="459"/>
    </location>
</feature>
<gene>
    <name evidence="10" type="ORF">RUMCAL_02504</name>
</gene>
<dbReference type="SUPFAM" id="SSF49785">
    <property type="entry name" value="Galactose-binding domain-like"/>
    <property type="match status" value="1"/>
</dbReference>
<feature type="domain" description="CBM6" evidence="7">
    <location>
        <begin position="40"/>
        <end position="160"/>
    </location>
</feature>
<reference evidence="10 11" key="1">
    <citation type="submission" date="2013-07" db="EMBL/GenBank/DDBJ databases">
        <authorList>
            <person name="Weinstock G."/>
            <person name="Sodergren E."/>
            <person name="Wylie T."/>
            <person name="Fulton L."/>
            <person name="Fulton R."/>
            <person name="Fronick C."/>
            <person name="O'Laughlin M."/>
            <person name="Godfrey J."/>
            <person name="Miner T."/>
            <person name="Herter B."/>
            <person name="Appelbaum E."/>
            <person name="Cordes M."/>
            <person name="Lek S."/>
            <person name="Wollam A."/>
            <person name="Pepin K.H."/>
            <person name="Palsikar V.B."/>
            <person name="Mitreva M."/>
            <person name="Wilson R.K."/>
        </authorList>
    </citation>
    <scope>NUCLEOTIDE SEQUENCE [LARGE SCALE GENOMIC DNA]</scope>
    <source>
        <strain evidence="10 11">ATCC 27760</strain>
    </source>
</reference>
<evidence type="ECO:0000256" key="1">
    <source>
        <dbReference type="ARBA" id="ARBA00007754"/>
    </source>
</evidence>
<protein>
    <submittedName>
        <fullName evidence="10">Dockerin type I repeat-containing domain protein</fullName>
    </submittedName>
</protein>
<dbReference type="Proteomes" id="UP000016662">
    <property type="component" value="Unassembled WGS sequence"/>
</dbReference>
<evidence type="ECO:0000259" key="7">
    <source>
        <dbReference type="PROSITE" id="PS51175"/>
    </source>
</evidence>
<evidence type="ECO:0000259" key="9">
    <source>
        <dbReference type="PROSITE" id="PS51766"/>
    </source>
</evidence>
<dbReference type="Pfam" id="PF16990">
    <property type="entry name" value="CBM_35"/>
    <property type="match status" value="1"/>
</dbReference>
<dbReference type="InterPro" id="IPR017853">
    <property type="entry name" value="GH"/>
</dbReference>
<keyword evidence="6" id="KW-0732">Signal</keyword>
<dbReference type="PROSITE" id="PS51175">
    <property type="entry name" value="CBM6"/>
    <property type="match status" value="1"/>
</dbReference>
<dbReference type="InterPro" id="IPR036439">
    <property type="entry name" value="Dockerin_dom_sf"/>
</dbReference>
<dbReference type="Gene3D" id="1.10.1330.10">
    <property type="entry name" value="Dockerin domain"/>
    <property type="match status" value="1"/>
</dbReference>
<feature type="region of interest" description="Disordered" evidence="5">
    <location>
        <begin position="526"/>
        <end position="548"/>
    </location>
</feature>
<evidence type="ECO:0000256" key="3">
    <source>
        <dbReference type="ARBA" id="ARBA00023295"/>
    </source>
</evidence>
<dbReference type="CDD" id="cd04086">
    <property type="entry name" value="CBM35_mannanase-like"/>
    <property type="match status" value="1"/>
</dbReference>
<evidence type="ECO:0000313" key="11">
    <source>
        <dbReference type="Proteomes" id="UP000016662"/>
    </source>
</evidence>
<dbReference type="InterPro" id="IPR005084">
    <property type="entry name" value="CBM6"/>
</dbReference>
<feature type="signal peptide" evidence="6">
    <location>
        <begin position="1"/>
        <end position="37"/>
    </location>
</feature>
<dbReference type="GO" id="GO:0016985">
    <property type="term" value="F:mannan endo-1,4-beta-mannosidase activity"/>
    <property type="evidence" value="ECO:0007669"/>
    <property type="project" value="InterPro"/>
</dbReference>
<dbReference type="EMBL" id="AWVF01000297">
    <property type="protein sequence ID" value="ERJ92224.1"/>
    <property type="molecule type" value="Genomic_DNA"/>
</dbReference>
<organism evidence="10 11">
    <name type="scientific">Ruminococcus callidus ATCC 27760</name>
    <dbReference type="NCBI Taxonomy" id="411473"/>
    <lineage>
        <taxon>Bacteria</taxon>
        <taxon>Bacillati</taxon>
        <taxon>Bacillota</taxon>
        <taxon>Clostridia</taxon>
        <taxon>Eubacteriales</taxon>
        <taxon>Oscillospiraceae</taxon>
        <taxon>Ruminococcus</taxon>
    </lineage>
</organism>
<dbReference type="InterPro" id="IPR016134">
    <property type="entry name" value="Dockerin_dom"/>
</dbReference>
<feature type="active site" description="Proton donor" evidence="4">
    <location>
        <position position="347"/>
    </location>
</feature>
<dbReference type="SUPFAM" id="SSF63446">
    <property type="entry name" value="Type I dockerin domain"/>
    <property type="match status" value="1"/>
</dbReference>
<dbReference type="Gene3D" id="2.60.120.260">
    <property type="entry name" value="Galactose-binding domain-like"/>
    <property type="match status" value="1"/>
</dbReference>
<dbReference type="GO" id="GO:0006080">
    <property type="term" value="P:substituted mannan metabolic process"/>
    <property type="evidence" value="ECO:0007669"/>
    <property type="project" value="InterPro"/>
</dbReference>
<dbReference type="PATRIC" id="fig|411473.3.peg.2095"/>
<feature type="compositionally biased region" description="Low complexity" evidence="5">
    <location>
        <begin position="686"/>
        <end position="771"/>
    </location>
</feature>
<dbReference type="Pfam" id="PF02156">
    <property type="entry name" value="Glyco_hydro_26"/>
    <property type="match status" value="1"/>
</dbReference>
<dbReference type="GO" id="GO:0000272">
    <property type="term" value="P:polysaccharide catabolic process"/>
    <property type="evidence" value="ECO:0007669"/>
    <property type="project" value="InterPro"/>
</dbReference>
<dbReference type="eggNOG" id="COG4124">
    <property type="taxonomic scope" value="Bacteria"/>
</dbReference>
<feature type="chain" id="PRO_5004630649" evidence="6">
    <location>
        <begin position="38"/>
        <end position="851"/>
    </location>
</feature>
<comment type="similarity">
    <text evidence="1 4">Belongs to the glycosyl hydrolase 26 family.</text>
</comment>
<comment type="caution">
    <text evidence="10">The sequence shown here is derived from an EMBL/GenBank/DDBJ whole genome shotgun (WGS) entry which is preliminary data.</text>
</comment>
<dbReference type="PROSITE" id="PS51764">
    <property type="entry name" value="GH26"/>
    <property type="match status" value="1"/>
</dbReference>
<keyword evidence="11" id="KW-1185">Reference proteome</keyword>
<dbReference type="STRING" id="411473.RUMCAL_02504"/>
<evidence type="ECO:0000259" key="8">
    <source>
        <dbReference type="PROSITE" id="PS51764"/>
    </source>
</evidence>
<evidence type="ECO:0000256" key="2">
    <source>
        <dbReference type="ARBA" id="ARBA00022801"/>
    </source>
</evidence>
<name>U2LRY6_9FIRM</name>
<accession>U2LRY6</accession>
<dbReference type="SUPFAM" id="SSF51445">
    <property type="entry name" value="(Trans)glycosidases"/>
    <property type="match status" value="1"/>
</dbReference>
<dbReference type="GO" id="GO:0030246">
    <property type="term" value="F:carbohydrate binding"/>
    <property type="evidence" value="ECO:0007669"/>
    <property type="project" value="InterPro"/>
</dbReference>
<dbReference type="AlphaFoldDB" id="U2LRY6"/>
<feature type="domain" description="Dockerin" evidence="9">
    <location>
        <begin position="780"/>
        <end position="848"/>
    </location>
</feature>
<dbReference type="PANTHER" id="PTHR40079">
    <property type="entry name" value="MANNAN ENDO-1,4-BETA-MANNOSIDASE E-RELATED"/>
    <property type="match status" value="1"/>
</dbReference>
<dbReference type="PANTHER" id="PTHR40079:SF4">
    <property type="entry name" value="GH26 DOMAIN-CONTAINING PROTEIN-RELATED"/>
    <property type="match status" value="1"/>
</dbReference>
<dbReference type="PRINTS" id="PR00739">
    <property type="entry name" value="GLHYDRLASE26"/>
</dbReference>
<feature type="domain" description="GH26" evidence="8">
    <location>
        <begin position="181"/>
        <end position="517"/>
    </location>
</feature>
<evidence type="ECO:0000313" key="10">
    <source>
        <dbReference type="EMBL" id="ERJ92224.1"/>
    </source>
</evidence>
<dbReference type="Gene3D" id="3.20.20.80">
    <property type="entry name" value="Glycosidases"/>
    <property type="match status" value="1"/>
</dbReference>
<keyword evidence="3 4" id="KW-0326">Glycosidase</keyword>
<feature type="compositionally biased region" description="Low complexity" evidence="5">
    <location>
        <begin position="531"/>
        <end position="548"/>
    </location>
</feature>
<feature type="region of interest" description="Disordered" evidence="5">
    <location>
        <begin position="682"/>
        <end position="776"/>
    </location>
</feature>
<dbReference type="eggNOG" id="COG2382">
    <property type="taxonomic scope" value="Bacteria"/>
</dbReference>
<keyword evidence="2 4" id="KW-0378">Hydrolase</keyword>
<dbReference type="Pfam" id="PF00404">
    <property type="entry name" value="Dockerin_1"/>
    <property type="match status" value="1"/>
</dbReference>
<dbReference type="InterPro" id="IPR008979">
    <property type="entry name" value="Galactose-bd-like_sf"/>
</dbReference>
<evidence type="ECO:0000256" key="6">
    <source>
        <dbReference type="SAM" id="SignalP"/>
    </source>
</evidence>
<dbReference type="InterPro" id="IPR022790">
    <property type="entry name" value="GH26_dom"/>
</dbReference>
<dbReference type="PROSITE" id="PS51766">
    <property type="entry name" value="DOCKERIN"/>
    <property type="match status" value="1"/>
</dbReference>
<dbReference type="HOGENOM" id="CLU_016930_1_0_9"/>